<dbReference type="Pfam" id="PF07690">
    <property type="entry name" value="MFS_1"/>
    <property type="match status" value="1"/>
</dbReference>
<feature type="transmembrane region" description="Helical" evidence="5">
    <location>
        <begin position="431"/>
        <end position="456"/>
    </location>
</feature>
<proteinExistence type="predicted"/>
<comment type="caution">
    <text evidence="7">The sequence shown here is derived from an EMBL/GenBank/DDBJ whole genome shotgun (WGS) entry which is preliminary data.</text>
</comment>
<dbReference type="EMBL" id="JAPQKR010000008">
    <property type="protein sequence ID" value="KAJ5211966.1"/>
    <property type="molecule type" value="Genomic_DNA"/>
</dbReference>
<dbReference type="GO" id="GO:0016020">
    <property type="term" value="C:membrane"/>
    <property type="evidence" value="ECO:0007669"/>
    <property type="project" value="UniProtKB-SubCell"/>
</dbReference>
<organism evidence="7 8">
    <name type="scientific">Penicillium cinerascens</name>
    <dbReference type="NCBI Taxonomy" id="70096"/>
    <lineage>
        <taxon>Eukaryota</taxon>
        <taxon>Fungi</taxon>
        <taxon>Dikarya</taxon>
        <taxon>Ascomycota</taxon>
        <taxon>Pezizomycotina</taxon>
        <taxon>Eurotiomycetes</taxon>
        <taxon>Eurotiomycetidae</taxon>
        <taxon>Eurotiales</taxon>
        <taxon>Aspergillaceae</taxon>
        <taxon>Penicillium</taxon>
    </lineage>
</organism>
<feature type="transmembrane region" description="Helical" evidence="5">
    <location>
        <begin position="99"/>
        <end position="119"/>
    </location>
</feature>
<dbReference type="InterPro" id="IPR020846">
    <property type="entry name" value="MFS_dom"/>
</dbReference>
<feature type="transmembrane region" description="Helical" evidence="5">
    <location>
        <begin position="370"/>
        <end position="388"/>
    </location>
</feature>
<dbReference type="GeneID" id="83177975"/>
<dbReference type="PROSITE" id="PS50850">
    <property type="entry name" value="MFS"/>
    <property type="match status" value="1"/>
</dbReference>
<feature type="transmembrane region" description="Helical" evidence="5">
    <location>
        <begin position="189"/>
        <end position="213"/>
    </location>
</feature>
<feature type="transmembrane region" description="Helical" evidence="5">
    <location>
        <begin position="468"/>
        <end position="490"/>
    </location>
</feature>
<feature type="transmembrane region" description="Helical" evidence="5">
    <location>
        <begin position="331"/>
        <end position="349"/>
    </location>
</feature>
<dbReference type="RefSeq" id="XP_058310136.1">
    <property type="nucleotide sequence ID" value="XM_058450674.1"/>
</dbReference>
<feature type="transmembrane region" description="Helical" evidence="5">
    <location>
        <begin position="400"/>
        <end position="419"/>
    </location>
</feature>
<comment type="subcellular location">
    <subcellularLocation>
        <location evidence="1">Membrane</location>
        <topology evidence="1">Multi-pass membrane protein</topology>
    </subcellularLocation>
</comment>
<evidence type="ECO:0000313" key="8">
    <source>
        <dbReference type="Proteomes" id="UP001150904"/>
    </source>
</evidence>
<feature type="transmembrane region" description="Helical" evidence="5">
    <location>
        <begin position="131"/>
        <end position="149"/>
    </location>
</feature>
<protein>
    <recommendedName>
        <fullName evidence="6">Major facilitator superfamily (MFS) profile domain-containing protein</fullName>
    </recommendedName>
</protein>
<dbReference type="InterPro" id="IPR036259">
    <property type="entry name" value="MFS_trans_sf"/>
</dbReference>
<keyword evidence="4 5" id="KW-0472">Membrane</keyword>
<keyword evidence="3 5" id="KW-1133">Transmembrane helix</keyword>
<evidence type="ECO:0000256" key="1">
    <source>
        <dbReference type="ARBA" id="ARBA00004141"/>
    </source>
</evidence>
<feature type="transmembrane region" description="Helical" evidence="5">
    <location>
        <begin position="219"/>
        <end position="239"/>
    </location>
</feature>
<evidence type="ECO:0000256" key="4">
    <source>
        <dbReference type="ARBA" id="ARBA00023136"/>
    </source>
</evidence>
<dbReference type="OrthoDB" id="5410178at2759"/>
<gene>
    <name evidence="7" type="ORF">N7498_003612</name>
</gene>
<dbReference type="GO" id="GO:0022857">
    <property type="term" value="F:transmembrane transporter activity"/>
    <property type="evidence" value="ECO:0007669"/>
    <property type="project" value="InterPro"/>
</dbReference>
<dbReference type="PANTHER" id="PTHR23502">
    <property type="entry name" value="MAJOR FACILITATOR SUPERFAMILY"/>
    <property type="match status" value="1"/>
</dbReference>
<reference evidence="7" key="2">
    <citation type="journal article" date="2023" name="IMA Fungus">
        <title>Comparative genomic study of the Penicillium genus elucidates a diverse pangenome and 15 lateral gene transfer events.</title>
        <authorList>
            <person name="Petersen C."/>
            <person name="Sorensen T."/>
            <person name="Nielsen M.R."/>
            <person name="Sondergaard T.E."/>
            <person name="Sorensen J.L."/>
            <person name="Fitzpatrick D.A."/>
            <person name="Frisvad J.C."/>
            <person name="Nielsen K.L."/>
        </authorList>
    </citation>
    <scope>NUCLEOTIDE SEQUENCE</scope>
    <source>
        <strain evidence="7">IBT 15544</strain>
    </source>
</reference>
<evidence type="ECO:0000313" key="7">
    <source>
        <dbReference type="EMBL" id="KAJ5211966.1"/>
    </source>
</evidence>
<dbReference type="SUPFAM" id="SSF103473">
    <property type="entry name" value="MFS general substrate transporter"/>
    <property type="match status" value="1"/>
</dbReference>
<feature type="transmembrane region" description="Helical" evidence="5">
    <location>
        <begin position="62"/>
        <end position="87"/>
    </location>
</feature>
<evidence type="ECO:0000256" key="2">
    <source>
        <dbReference type="ARBA" id="ARBA00022692"/>
    </source>
</evidence>
<feature type="non-terminal residue" evidence="7">
    <location>
        <position position="1"/>
    </location>
</feature>
<dbReference type="AlphaFoldDB" id="A0A9W9N2H4"/>
<keyword evidence="8" id="KW-1185">Reference proteome</keyword>
<dbReference type="Gene3D" id="1.20.1250.20">
    <property type="entry name" value="MFS general substrate transporter like domains"/>
    <property type="match status" value="1"/>
</dbReference>
<accession>A0A9W9N2H4</accession>
<feature type="transmembrane region" description="Helical" evidence="5">
    <location>
        <begin position="287"/>
        <end position="311"/>
    </location>
</feature>
<evidence type="ECO:0000259" key="6">
    <source>
        <dbReference type="PROSITE" id="PS50850"/>
    </source>
</evidence>
<name>A0A9W9N2H4_9EURO</name>
<evidence type="ECO:0000256" key="3">
    <source>
        <dbReference type="ARBA" id="ARBA00022989"/>
    </source>
</evidence>
<sequence length="518" mass="58315">YRQRRKMKSSPVITVEPKFYLKEQMQEHLRDHYLELTPDTKFVRWLRENPKHPRNWSIYRKIYDLGLVCLLDLVITASSTAGAAAAWQARHEYNVGHTFATFCFVTLFLLGQCVGTIVFPPWTESFGRKKLYIISSGLSCVCCVVIGTVDSLPTAIVMRVIAGLLSAVPGNIVGGSIEDLFNSQARIWAIYWWTIASNIGLIAGPIMSSHIVAFLNWRWVFYIYAIVLGIITGLLFLICESRCSLLLTREVNQLRRKIEGIPPALNHDHTPTMHNFMKEHLFRPAQLFCAEPIVFAIAMIISVVMSLIYIFTEAMPIIYESMGFTRPQASLMFLAIGLGTCLSAFTRLLDAHILSKRRRKGLPVRPEDKLVGLGIGTPFLALSLWWFGWTIPPLIQNPHIPWIVPTVALVFFGYSLTEIDTVLYGYISDSYLSYSASATAAVGFFRGLLSGLFPLFTKQMFHGLGSNLAVSVLAGIATVFCVVPPLFLCYGERIRKRSRFAAYSWEIQGQMGKDENDI</sequence>
<dbReference type="Proteomes" id="UP001150904">
    <property type="component" value="Unassembled WGS sequence"/>
</dbReference>
<feature type="transmembrane region" description="Helical" evidence="5">
    <location>
        <begin position="155"/>
        <end position="177"/>
    </location>
</feature>
<dbReference type="InterPro" id="IPR011701">
    <property type="entry name" value="MFS"/>
</dbReference>
<reference evidence="7" key="1">
    <citation type="submission" date="2022-12" db="EMBL/GenBank/DDBJ databases">
        <authorList>
            <person name="Petersen C."/>
        </authorList>
    </citation>
    <scope>NUCLEOTIDE SEQUENCE</scope>
    <source>
        <strain evidence="7">IBT 15544</strain>
    </source>
</reference>
<dbReference type="PANTHER" id="PTHR23502:SF157">
    <property type="entry name" value="MAJOR FACILITATOR SUPERFAMILY (MFS) PROFILE DOMAIN-CONTAINING PROTEIN-RELATED"/>
    <property type="match status" value="1"/>
</dbReference>
<keyword evidence="2 5" id="KW-0812">Transmembrane</keyword>
<evidence type="ECO:0000256" key="5">
    <source>
        <dbReference type="SAM" id="Phobius"/>
    </source>
</evidence>
<feature type="domain" description="Major facilitator superfamily (MFS) profile" evidence="6">
    <location>
        <begin position="58"/>
        <end position="493"/>
    </location>
</feature>